<feature type="transmembrane region" description="Helical" evidence="8">
    <location>
        <begin position="436"/>
        <end position="455"/>
    </location>
</feature>
<feature type="domain" description="Glycosyltransferase 2-like" evidence="9">
    <location>
        <begin position="213"/>
        <end position="439"/>
    </location>
</feature>
<feature type="transmembrane region" description="Helical" evidence="8">
    <location>
        <begin position="405"/>
        <end position="430"/>
    </location>
</feature>
<dbReference type="Proteomes" id="UP001596264">
    <property type="component" value="Unassembled WGS sequence"/>
</dbReference>
<name>A0ABW1W7P1_9GAMM</name>
<dbReference type="InterPro" id="IPR029044">
    <property type="entry name" value="Nucleotide-diphossugar_trans"/>
</dbReference>
<evidence type="ECO:0000256" key="6">
    <source>
        <dbReference type="ARBA" id="ARBA00022989"/>
    </source>
</evidence>
<dbReference type="Pfam" id="PF13632">
    <property type="entry name" value="Glyco_trans_2_3"/>
    <property type="match status" value="1"/>
</dbReference>
<evidence type="ECO:0000256" key="7">
    <source>
        <dbReference type="ARBA" id="ARBA00023136"/>
    </source>
</evidence>
<evidence type="ECO:0000313" key="11">
    <source>
        <dbReference type="Proteomes" id="UP001596264"/>
    </source>
</evidence>
<keyword evidence="7 8" id="KW-0472">Membrane</keyword>
<evidence type="ECO:0000313" key="10">
    <source>
        <dbReference type="EMBL" id="MFC6380642.1"/>
    </source>
</evidence>
<comment type="pathway">
    <text evidence="2">Glycan metabolism.</text>
</comment>
<dbReference type="RefSeq" id="WP_201562105.1">
    <property type="nucleotide sequence ID" value="NZ_CAJGZK010000007.1"/>
</dbReference>
<comment type="subcellular location">
    <subcellularLocation>
        <location evidence="1">Membrane</location>
        <topology evidence="1">Multi-pass membrane protein</topology>
    </subcellularLocation>
</comment>
<dbReference type="EMBL" id="JBHSTZ010000010">
    <property type="protein sequence ID" value="MFC6380642.1"/>
    <property type="molecule type" value="Genomic_DNA"/>
</dbReference>
<evidence type="ECO:0000256" key="5">
    <source>
        <dbReference type="ARBA" id="ARBA00022692"/>
    </source>
</evidence>
<evidence type="ECO:0000256" key="2">
    <source>
        <dbReference type="ARBA" id="ARBA00004881"/>
    </source>
</evidence>
<accession>A0ABW1W7P1</accession>
<evidence type="ECO:0000256" key="3">
    <source>
        <dbReference type="ARBA" id="ARBA00022676"/>
    </source>
</evidence>
<proteinExistence type="predicted"/>
<feature type="transmembrane region" description="Helical" evidence="8">
    <location>
        <begin position="556"/>
        <end position="575"/>
    </location>
</feature>
<dbReference type="InterPro" id="IPR001173">
    <property type="entry name" value="Glyco_trans_2-like"/>
</dbReference>
<organism evidence="10 11">
    <name type="scientific">Psychrobacter glacincola</name>
    <dbReference type="NCBI Taxonomy" id="56810"/>
    <lineage>
        <taxon>Bacteria</taxon>
        <taxon>Pseudomonadati</taxon>
        <taxon>Pseudomonadota</taxon>
        <taxon>Gammaproteobacteria</taxon>
        <taxon>Moraxellales</taxon>
        <taxon>Moraxellaceae</taxon>
        <taxon>Psychrobacter</taxon>
    </lineage>
</organism>
<evidence type="ECO:0000259" key="9">
    <source>
        <dbReference type="Pfam" id="PF13632"/>
    </source>
</evidence>
<dbReference type="InterPro" id="IPR050321">
    <property type="entry name" value="Glycosyltr_2/OpgH_subfam"/>
</dbReference>
<evidence type="ECO:0000256" key="1">
    <source>
        <dbReference type="ARBA" id="ARBA00004141"/>
    </source>
</evidence>
<reference evidence="11" key="1">
    <citation type="journal article" date="2019" name="Int. J. Syst. Evol. Microbiol.">
        <title>The Global Catalogue of Microorganisms (GCM) 10K type strain sequencing project: providing services to taxonomists for standard genome sequencing and annotation.</title>
        <authorList>
            <consortium name="The Broad Institute Genomics Platform"/>
            <consortium name="The Broad Institute Genome Sequencing Center for Infectious Disease"/>
            <person name="Wu L."/>
            <person name="Ma J."/>
        </authorList>
    </citation>
    <scope>NUCLEOTIDE SEQUENCE [LARGE SCALE GENOMIC DNA]</scope>
    <source>
        <strain evidence="11">CCM 2050</strain>
    </source>
</reference>
<keyword evidence="3" id="KW-0328">Glycosyltransferase</keyword>
<keyword evidence="5 8" id="KW-0812">Transmembrane</keyword>
<gene>
    <name evidence="10" type="ORF">ACFP58_04015</name>
</gene>
<keyword evidence="6 8" id="KW-1133">Transmembrane helix</keyword>
<evidence type="ECO:0000256" key="4">
    <source>
        <dbReference type="ARBA" id="ARBA00022679"/>
    </source>
</evidence>
<sequence length="612" mass="68450">MTVHKGVHTGISSIFLSSIPVMRNRLNAYLFSDGILSDQTPNDSTLSDDKSDFNALRGNLSKYAVPKTGLYKVGLYKNRTLKGNRALKDYSDIDGYAGIKDHAREAINIHMDCRDHTSKNSVRLSFQLMTCAEPAEMVIETIKSLLAIKAGDDEILIVDNNNTQTTLYKPLAQFCASLDARHNVHFYHIDSVAGFKAGALNLALGLMDPNCSHIVVVDSDYQALPKARTSIANAIERYPTHALLQFPQFYRDAGRVDIHSELNHYFNHHLYRPFNRKRALSTGTYAVIRRRALLDLGGWSSASITEDAQMGVLMHSRGLRSQFIPEVIATGLLPTTLHDLMSQRQRWIYGNMQVLNTYFSTATFFSTGSSNLPSTSLPATNLSATKKKLSERLAYTRAHLSQLSAWVNFTGIFIVLQLVTLLMIIAALLFTASLNLHDFLALLYIVYASYAIFLVRRLWAYMKDGAPLNQQTNNGAAPSVARRLRAWAVHLNFWELGALSWWPVLWGQEKPFICTPKQQCVRTRKSVYVANLIALPKLLLTLNVITAIIVSPFSPLYSPLLFGCAMVVCLLKLWAAKVMVANYGYEKISIENKVVADNHLVVKKPSQSRVTT</sequence>
<dbReference type="SUPFAM" id="SSF53448">
    <property type="entry name" value="Nucleotide-diphospho-sugar transferases"/>
    <property type="match status" value="1"/>
</dbReference>
<keyword evidence="4" id="KW-0808">Transferase</keyword>
<dbReference type="PANTHER" id="PTHR43867">
    <property type="entry name" value="CELLULOSE SYNTHASE CATALYTIC SUBUNIT A [UDP-FORMING]"/>
    <property type="match status" value="1"/>
</dbReference>
<keyword evidence="11" id="KW-1185">Reference proteome</keyword>
<protein>
    <submittedName>
        <fullName evidence="10">Glycosyltransferase family 2 protein</fullName>
    </submittedName>
</protein>
<dbReference type="Gene3D" id="3.90.550.10">
    <property type="entry name" value="Spore Coat Polysaccharide Biosynthesis Protein SpsA, Chain A"/>
    <property type="match status" value="1"/>
</dbReference>
<comment type="caution">
    <text evidence="10">The sequence shown here is derived from an EMBL/GenBank/DDBJ whole genome shotgun (WGS) entry which is preliminary data.</text>
</comment>
<dbReference type="PANTHER" id="PTHR43867:SF4">
    <property type="entry name" value="BETA-(1-3)-GLUCOSYL TRANSFERASE"/>
    <property type="match status" value="1"/>
</dbReference>
<feature type="transmembrane region" description="Helical" evidence="8">
    <location>
        <begin position="527"/>
        <end position="550"/>
    </location>
</feature>
<evidence type="ECO:0000256" key="8">
    <source>
        <dbReference type="SAM" id="Phobius"/>
    </source>
</evidence>